<dbReference type="PANTHER" id="PTHR38007:SF1">
    <property type="entry name" value="CRISPR SYSTEM CMS PROTEIN CSM5"/>
    <property type="match status" value="1"/>
</dbReference>
<keyword evidence="9" id="KW-1185">Reference proteome</keyword>
<dbReference type="EMBL" id="BGZN01000011">
    <property type="protein sequence ID" value="GBR73423.1"/>
    <property type="molecule type" value="Genomic_DNA"/>
</dbReference>
<evidence type="ECO:0000259" key="7">
    <source>
        <dbReference type="Pfam" id="PF03787"/>
    </source>
</evidence>
<evidence type="ECO:0000313" key="8">
    <source>
        <dbReference type="EMBL" id="GBR73423.1"/>
    </source>
</evidence>
<name>A0A388TB64_TERA1</name>
<keyword evidence="5" id="KW-0051">Antiviral defense</keyword>
<gene>
    <name evidence="8" type="primary">csm5</name>
    <name evidence="8" type="ORF">NO1_0810</name>
</gene>
<evidence type="ECO:0000256" key="1">
    <source>
        <dbReference type="ARBA" id="ARBA00003088"/>
    </source>
</evidence>
<evidence type="ECO:0000256" key="6">
    <source>
        <dbReference type="ARBA" id="ARBA00031720"/>
    </source>
</evidence>
<evidence type="ECO:0000313" key="9">
    <source>
        <dbReference type="Proteomes" id="UP000269352"/>
    </source>
</evidence>
<comment type="similarity">
    <text evidence="2">Belongs to the CRISPR-associated Csm5 family.</text>
</comment>
<dbReference type="GO" id="GO:0003723">
    <property type="term" value="F:RNA binding"/>
    <property type="evidence" value="ECO:0007669"/>
    <property type="project" value="UniProtKB-KW"/>
</dbReference>
<dbReference type="PANTHER" id="PTHR38007">
    <property type="entry name" value="CRISPR SYSTEM CMS PROTEIN CSM5"/>
    <property type="match status" value="1"/>
</dbReference>
<evidence type="ECO:0000256" key="4">
    <source>
        <dbReference type="ARBA" id="ARBA00022884"/>
    </source>
</evidence>
<proteinExistence type="inferred from homology"/>
<dbReference type="GO" id="GO:0051607">
    <property type="term" value="P:defense response to virus"/>
    <property type="evidence" value="ECO:0007669"/>
    <property type="project" value="UniProtKB-KW"/>
</dbReference>
<dbReference type="Pfam" id="PF03787">
    <property type="entry name" value="RAMPs"/>
    <property type="match status" value="1"/>
</dbReference>
<dbReference type="InterPro" id="IPR005537">
    <property type="entry name" value="RAMP_III_fam"/>
</dbReference>
<keyword evidence="4" id="KW-0694">RNA-binding</keyword>
<evidence type="ECO:0000256" key="5">
    <source>
        <dbReference type="ARBA" id="ARBA00023118"/>
    </source>
</evidence>
<evidence type="ECO:0000256" key="3">
    <source>
        <dbReference type="ARBA" id="ARBA00016113"/>
    </source>
</evidence>
<dbReference type="Proteomes" id="UP000269352">
    <property type="component" value="Unassembled WGS sequence"/>
</dbReference>
<sequence>MKRQNIYSYKMELYILSPLFIGDGESIKEIKSEVEFREKILKKDKQRIEQWINYFTNFAELKRNETDKEKQSRNLHQRYERRIPQEANQPSLSGYLRFIKDSEFKPNQKSECFIQTAGRGYVPGSSIKGAIRTALVAELIREKKLNMEDAETELKKALKYIQVTDTNTCPETSFAYYEIKPQKIIDNKQVGYSRDFTVRKKFLKAGEILTFGITISERSGYTLKRILEVLDKHYGQVLQENKTALENKENIKTHDYTKKQKLYLTKDGITRLPNINIGGQSGFNTKIVLRAMSPDEHKYIAAKKIILAGKFKRHAHDSAALAPRYLKFAEINEPESGLTPGWCRIVAVEKLC</sequence>
<dbReference type="AlphaFoldDB" id="A0A388TB64"/>
<organism evidence="8 9">
    <name type="scientific">Termititenax aidoneus</name>
    <dbReference type="NCBI Taxonomy" id="2218524"/>
    <lineage>
        <taxon>Bacteria</taxon>
        <taxon>Bacillati</taxon>
        <taxon>Candidatus Margulisiibacteriota</taxon>
        <taxon>Candidatus Termititenacia</taxon>
        <taxon>Candidatus Termititenacales</taxon>
        <taxon>Candidatus Termititenacaceae</taxon>
        <taxon>Candidatus Termititenax</taxon>
    </lineage>
</organism>
<reference evidence="8 9" key="1">
    <citation type="journal article" date="2019" name="ISME J.">
        <title>Genome analyses of uncultured TG2/ZB3 bacteria in 'Margulisbacteria' specifically attached to ectosymbiotic spirochetes of protists in the termite gut.</title>
        <authorList>
            <person name="Utami Y.D."/>
            <person name="Kuwahara H."/>
            <person name="Igai K."/>
            <person name="Murakami T."/>
            <person name="Sugaya K."/>
            <person name="Morikawa T."/>
            <person name="Nagura Y."/>
            <person name="Yuki M."/>
            <person name="Deevong P."/>
            <person name="Inoue T."/>
            <person name="Kihara K."/>
            <person name="Lo N."/>
            <person name="Yamada A."/>
            <person name="Ohkuma M."/>
            <person name="Hongoh Y."/>
        </authorList>
    </citation>
    <scope>NUCLEOTIDE SEQUENCE [LARGE SCALE GENOMIC DNA]</scope>
    <source>
        <strain evidence="8">NkOx7-01</strain>
    </source>
</reference>
<feature type="domain" description="CRISPR type III-associated protein" evidence="7">
    <location>
        <begin position="13"/>
        <end position="218"/>
    </location>
</feature>
<protein>
    <recommendedName>
        <fullName evidence="3">CRISPR system Cms protein Csm5</fullName>
    </recommendedName>
    <alternativeName>
        <fullName evidence="6">CRISPR type III A-associated protein Csm5</fullName>
    </alternativeName>
</protein>
<accession>A0A388TB64</accession>
<dbReference type="InterPro" id="IPR010173">
    <property type="entry name" value="CRISPR-assoc_Csm5"/>
</dbReference>
<comment type="caution">
    <text evidence="8">The sequence shown here is derived from an EMBL/GenBank/DDBJ whole genome shotgun (WGS) entry which is preliminary data.</text>
</comment>
<comment type="function">
    <text evidence="1">This subunit might be involved in maturation of a crRNA intermediate to its mature form.</text>
</comment>
<evidence type="ECO:0000256" key="2">
    <source>
        <dbReference type="ARBA" id="ARBA00006680"/>
    </source>
</evidence>
<dbReference type="NCBIfam" id="TIGR01899">
    <property type="entry name" value="cas_TM1807_csm5"/>
    <property type="match status" value="1"/>
</dbReference>